<evidence type="ECO:0000313" key="16">
    <source>
        <dbReference type="EMBL" id="ASV75049.1"/>
    </source>
</evidence>
<comment type="catalytic activity">
    <reaction evidence="11 13">
        <text>(S)-2,3,4,5-tetrahydrodipicolinate + NADP(+) + H2O = (2S,4S)-4-hydroxy-2,3,4,5-tetrahydrodipicolinate + NADPH + H(+)</text>
        <dbReference type="Rhea" id="RHEA:35331"/>
        <dbReference type="ChEBI" id="CHEBI:15377"/>
        <dbReference type="ChEBI" id="CHEBI:15378"/>
        <dbReference type="ChEBI" id="CHEBI:16845"/>
        <dbReference type="ChEBI" id="CHEBI:57783"/>
        <dbReference type="ChEBI" id="CHEBI:58349"/>
        <dbReference type="ChEBI" id="CHEBI:67139"/>
        <dbReference type="EC" id="1.17.1.8"/>
    </reaction>
</comment>
<keyword evidence="5 13" id="KW-0220">Diaminopimelate biosynthesis</keyword>
<evidence type="ECO:0000259" key="14">
    <source>
        <dbReference type="Pfam" id="PF01113"/>
    </source>
</evidence>
<feature type="active site" description="Proton donor/acceptor" evidence="13">
    <location>
        <position position="155"/>
    </location>
</feature>
<dbReference type="PROSITE" id="PS01298">
    <property type="entry name" value="DAPB"/>
    <property type="match status" value="1"/>
</dbReference>
<keyword evidence="7 13" id="KW-0520">NAD</keyword>
<comment type="subcellular location">
    <subcellularLocation>
        <location evidence="13">Cytoplasm</location>
    </subcellularLocation>
</comment>
<keyword evidence="17" id="KW-1185">Reference proteome</keyword>
<sequence length="263" mass="28372">MEKIRVVVSGAAGRMGQRVITLAAEEPDLAIVGALEAPNHPKLGQDAGVVAGREPLGVPLSAEFQGKADVLIDFSHVSGFDSVVRTCRNNRLALVFATTGITPEQERALVELAEFVPVIRSPNMSLAVNVAMKLCQMAAEALKDKDADVEIIERHHRFKEDAPSGTALQFGNLISQIMGQIVHRHGRQGRPGRRPHEEIGYHAVRVGDNPGEHTIIFGLLGETLEITVRATNRDAYAKGALAAARFVVKQPPGLYGMRDVLGL</sequence>
<dbReference type="InterPro" id="IPR036291">
    <property type="entry name" value="NAD(P)-bd_dom_sf"/>
</dbReference>
<evidence type="ECO:0000256" key="10">
    <source>
        <dbReference type="ARBA" id="ARBA00038983"/>
    </source>
</evidence>
<dbReference type="Gene3D" id="3.40.50.720">
    <property type="entry name" value="NAD(P)-binding Rossmann-like Domain"/>
    <property type="match status" value="1"/>
</dbReference>
<name>A0A286RGF4_9BACT</name>
<dbReference type="PANTHER" id="PTHR20836:SF0">
    <property type="entry name" value="4-HYDROXY-TETRAHYDRODIPICOLINATE REDUCTASE 1, CHLOROPLASTIC-RELATED"/>
    <property type="match status" value="1"/>
</dbReference>
<dbReference type="GO" id="GO:0008839">
    <property type="term" value="F:4-hydroxy-tetrahydrodipicolinate reductase"/>
    <property type="evidence" value="ECO:0007669"/>
    <property type="project" value="UniProtKB-UniRule"/>
</dbReference>
<gene>
    <name evidence="13" type="primary">dapB</name>
    <name evidence="16" type="ORF">THTE_2447</name>
</gene>
<dbReference type="InterPro" id="IPR023940">
    <property type="entry name" value="DHDPR_bac"/>
</dbReference>
<accession>A0A286RGF4</accession>
<evidence type="ECO:0000256" key="11">
    <source>
        <dbReference type="ARBA" id="ARBA00049080"/>
    </source>
</evidence>
<comment type="caution">
    <text evidence="13">Was originally thought to be a dihydrodipicolinate reductase (DHDPR), catalyzing the conversion of dihydrodipicolinate to tetrahydrodipicolinate. However, it was shown in E.coli that the substrate of the enzymatic reaction is not dihydrodipicolinate (DHDP) but in fact (2S,4S)-4-hydroxy-2,3,4,5-tetrahydrodipicolinic acid (HTPA), the product released by the DapA-catalyzed reaction.</text>
</comment>
<feature type="binding site" evidence="13">
    <location>
        <begin position="165"/>
        <end position="166"/>
    </location>
    <ligand>
        <name>(S)-2,3,4,5-tetrahydrodipicolinate</name>
        <dbReference type="ChEBI" id="CHEBI:16845"/>
    </ligand>
</feature>
<comment type="pathway">
    <text evidence="9 13">Amino-acid biosynthesis; L-lysine biosynthesis via DAP pathway; (S)-tetrahydrodipicolinate from L-aspartate: step 4/4.</text>
</comment>
<dbReference type="Gene3D" id="3.30.360.10">
    <property type="entry name" value="Dihydrodipicolinate Reductase, domain 2"/>
    <property type="match status" value="1"/>
</dbReference>
<comment type="catalytic activity">
    <reaction evidence="12 13">
        <text>(S)-2,3,4,5-tetrahydrodipicolinate + NAD(+) + H2O = (2S,4S)-4-hydroxy-2,3,4,5-tetrahydrodipicolinate + NADH + H(+)</text>
        <dbReference type="Rhea" id="RHEA:35323"/>
        <dbReference type="ChEBI" id="CHEBI:15377"/>
        <dbReference type="ChEBI" id="CHEBI:15378"/>
        <dbReference type="ChEBI" id="CHEBI:16845"/>
        <dbReference type="ChEBI" id="CHEBI:57540"/>
        <dbReference type="ChEBI" id="CHEBI:57945"/>
        <dbReference type="ChEBI" id="CHEBI:67139"/>
        <dbReference type="EC" id="1.17.1.8"/>
    </reaction>
</comment>
<dbReference type="RefSeq" id="WP_095415219.1">
    <property type="nucleotide sequence ID" value="NZ_CP018477.1"/>
</dbReference>
<evidence type="ECO:0000256" key="5">
    <source>
        <dbReference type="ARBA" id="ARBA00022915"/>
    </source>
</evidence>
<dbReference type="GO" id="GO:0016726">
    <property type="term" value="F:oxidoreductase activity, acting on CH or CH2 groups, NAD or NADP as acceptor"/>
    <property type="evidence" value="ECO:0007669"/>
    <property type="project" value="UniProtKB-UniRule"/>
</dbReference>
<evidence type="ECO:0000256" key="12">
    <source>
        <dbReference type="ARBA" id="ARBA00049396"/>
    </source>
</evidence>
<organism evidence="16 17">
    <name type="scientific">Thermogutta terrifontis</name>
    <dbReference type="NCBI Taxonomy" id="1331910"/>
    <lineage>
        <taxon>Bacteria</taxon>
        <taxon>Pseudomonadati</taxon>
        <taxon>Planctomycetota</taxon>
        <taxon>Planctomycetia</taxon>
        <taxon>Pirellulales</taxon>
        <taxon>Thermoguttaceae</taxon>
        <taxon>Thermogutta</taxon>
    </lineage>
</organism>
<dbReference type="GO" id="GO:0019877">
    <property type="term" value="P:diaminopimelate biosynthetic process"/>
    <property type="evidence" value="ECO:0007669"/>
    <property type="project" value="UniProtKB-UniRule"/>
</dbReference>
<evidence type="ECO:0000313" key="17">
    <source>
        <dbReference type="Proteomes" id="UP000215086"/>
    </source>
</evidence>
<evidence type="ECO:0000256" key="2">
    <source>
        <dbReference type="ARBA" id="ARBA00022490"/>
    </source>
</evidence>
<evidence type="ECO:0000256" key="8">
    <source>
        <dbReference type="ARBA" id="ARBA00023154"/>
    </source>
</evidence>
<feature type="domain" description="Dihydrodipicolinate reductase C-terminal" evidence="15">
    <location>
        <begin position="128"/>
        <end position="261"/>
    </location>
</feature>
<dbReference type="NCBIfam" id="TIGR00036">
    <property type="entry name" value="dapB"/>
    <property type="match status" value="1"/>
</dbReference>
<dbReference type="Proteomes" id="UP000215086">
    <property type="component" value="Chromosome"/>
</dbReference>
<reference evidence="16 17" key="1">
    <citation type="journal article" name="Front. Microbiol.">
        <title>Sugar Metabolism of the First Thermophilic Planctomycete Thermogutta terrifontis: Comparative Genomic and Transcriptomic Approaches.</title>
        <authorList>
            <person name="Elcheninov A.G."/>
            <person name="Menzel P."/>
            <person name="Gudbergsdottir S.R."/>
            <person name="Slesarev A.I."/>
            <person name="Kadnikov V.V."/>
            <person name="Krogh A."/>
            <person name="Bonch-Osmolovskaya E.A."/>
            <person name="Peng X."/>
            <person name="Kublanov I.V."/>
        </authorList>
    </citation>
    <scope>NUCLEOTIDE SEQUENCE [LARGE SCALE GENOMIC DNA]</scope>
    <source>
        <strain evidence="16 17">R1</strain>
    </source>
</reference>
<proteinExistence type="inferred from homology"/>
<feature type="binding site" evidence="13">
    <location>
        <begin position="97"/>
        <end position="99"/>
    </location>
    <ligand>
        <name>NAD(+)</name>
        <dbReference type="ChEBI" id="CHEBI:57540"/>
    </ligand>
</feature>
<dbReference type="OrthoDB" id="9790352at2"/>
<dbReference type="KEGG" id="ttf:THTE_2447"/>
<dbReference type="EMBL" id="CP018477">
    <property type="protein sequence ID" value="ASV75049.1"/>
    <property type="molecule type" value="Genomic_DNA"/>
</dbReference>
<evidence type="ECO:0000256" key="4">
    <source>
        <dbReference type="ARBA" id="ARBA00022857"/>
    </source>
</evidence>
<evidence type="ECO:0000259" key="15">
    <source>
        <dbReference type="Pfam" id="PF05173"/>
    </source>
</evidence>
<comment type="similarity">
    <text evidence="1 13">Belongs to the DapB family.</text>
</comment>
<comment type="caution">
    <text evidence="13">Lacks conserved residue(s) required for the propagation of feature annotation.</text>
</comment>
<keyword evidence="2 13" id="KW-0963">Cytoplasm</keyword>
<dbReference type="Pfam" id="PF05173">
    <property type="entry name" value="DapB_C"/>
    <property type="match status" value="1"/>
</dbReference>
<feature type="active site" description="Proton donor" evidence="13">
    <location>
        <position position="159"/>
    </location>
</feature>
<feature type="binding site" evidence="13">
    <location>
        <position position="156"/>
    </location>
    <ligand>
        <name>(S)-2,3,4,5-tetrahydrodipicolinate</name>
        <dbReference type="ChEBI" id="CHEBI:16845"/>
    </ligand>
</feature>
<feature type="binding site" evidence="13">
    <location>
        <position position="36"/>
    </location>
    <ligand>
        <name>NAD(+)</name>
        <dbReference type="ChEBI" id="CHEBI:57540"/>
    </ligand>
</feature>
<dbReference type="GO" id="GO:0051287">
    <property type="term" value="F:NAD binding"/>
    <property type="evidence" value="ECO:0007669"/>
    <property type="project" value="UniProtKB-UniRule"/>
</dbReference>
<dbReference type="InterPro" id="IPR022664">
    <property type="entry name" value="DapB_N_CS"/>
</dbReference>
<dbReference type="UniPathway" id="UPA00034">
    <property type="reaction ID" value="UER00018"/>
</dbReference>
<protein>
    <recommendedName>
        <fullName evidence="10 13">4-hydroxy-tetrahydrodipicolinate reductase</fullName>
        <shortName evidence="13">HTPA reductase</shortName>
        <ecNumber evidence="10 13">1.17.1.8</ecNumber>
    </recommendedName>
</protein>
<feature type="domain" description="Dihydrodipicolinate reductase N-terminal" evidence="14">
    <location>
        <begin position="4"/>
        <end position="124"/>
    </location>
</feature>
<dbReference type="EC" id="1.17.1.8" evidence="10 13"/>
<feature type="binding site" evidence="13">
    <location>
        <begin position="10"/>
        <end position="15"/>
    </location>
    <ligand>
        <name>NAD(+)</name>
        <dbReference type="ChEBI" id="CHEBI:57540"/>
    </ligand>
</feature>
<dbReference type="PANTHER" id="PTHR20836">
    <property type="entry name" value="DIHYDRODIPICOLINATE REDUCTASE"/>
    <property type="match status" value="1"/>
</dbReference>
<dbReference type="GO" id="GO:0005829">
    <property type="term" value="C:cytosol"/>
    <property type="evidence" value="ECO:0007669"/>
    <property type="project" value="TreeGrafter"/>
</dbReference>
<evidence type="ECO:0000256" key="7">
    <source>
        <dbReference type="ARBA" id="ARBA00023027"/>
    </source>
</evidence>
<dbReference type="CDD" id="cd02274">
    <property type="entry name" value="DHDPR_N"/>
    <property type="match status" value="1"/>
</dbReference>
<keyword evidence="3 13" id="KW-0028">Amino-acid biosynthesis</keyword>
<dbReference type="GO" id="GO:0009089">
    <property type="term" value="P:lysine biosynthetic process via diaminopimelate"/>
    <property type="evidence" value="ECO:0007669"/>
    <property type="project" value="UniProtKB-UniRule"/>
</dbReference>
<dbReference type="Pfam" id="PF01113">
    <property type="entry name" value="DapB_N"/>
    <property type="match status" value="1"/>
</dbReference>
<evidence type="ECO:0000256" key="13">
    <source>
        <dbReference type="HAMAP-Rule" id="MF_00102"/>
    </source>
</evidence>
<comment type="function">
    <text evidence="13">Catalyzes the conversion of 4-hydroxy-tetrahydrodipicolinate (HTPA) to tetrahydrodipicolinate.</text>
</comment>
<dbReference type="InterPro" id="IPR000846">
    <property type="entry name" value="DapB_N"/>
</dbReference>
<evidence type="ECO:0000256" key="6">
    <source>
        <dbReference type="ARBA" id="ARBA00023002"/>
    </source>
</evidence>
<dbReference type="SUPFAM" id="SSF55347">
    <property type="entry name" value="Glyceraldehyde-3-phosphate dehydrogenase-like, C-terminal domain"/>
    <property type="match status" value="1"/>
</dbReference>
<dbReference type="GO" id="GO:0050661">
    <property type="term" value="F:NADP binding"/>
    <property type="evidence" value="ECO:0007669"/>
    <property type="project" value="UniProtKB-UniRule"/>
</dbReference>
<dbReference type="PIRSF" id="PIRSF000161">
    <property type="entry name" value="DHPR"/>
    <property type="match status" value="1"/>
</dbReference>
<dbReference type="SUPFAM" id="SSF51735">
    <property type="entry name" value="NAD(P)-binding Rossmann-fold domains"/>
    <property type="match status" value="1"/>
</dbReference>
<dbReference type="InterPro" id="IPR022663">
    <property type="entry name" value="DapB_C"/>
</dbReference>
<evidence type="ECO:0000256" key="3">
    <source>
        <dbReference type="ARBA" id="ARBA00022605"/>
    </source>
</evidence>
<keyword evidence="4 13" id="KW-0521">NADP</keyword>
<keyword evidence="6 13" id="KW-0560">Oxidoreductase</keyword>
<dbReference type="AlphaFoldDB" id="A0A286RGF4"/>
<evidence type="ECO:0000256" key="9">
    <source>
        <dbReference type="ARBA" id="ARBA00037922"/>
    </source>
</evidence>
<comment type="subunit">
    <text evidence="13">Homotetramer.</text>
</comment>
<dbReference type="HAMAP" id="MF_00102">
    <property type="entry name" value="DapB"/>
    <property type="match status" value="1"/>
</dbReference>
<feature type="binding site" evidence="13">
    <location>
        <begin position="121"/>
        <end position="124"/>
    </location>
    <ligand>
        <name>NAD(+)</name>
        <dbReference type="ChEBI" id="CHEBI:57540"/>
    </ligand>
</feature>
<evidence type="ECO:0000256" key="1">
    <source>
        <dbReference type="ARBA" id="ARBA00006642"/>
    </source>
</evidence>
<keyword evidence="8 13" id="KW-0457">Lysine biosynthesis</keyword>